<dbReference type="AlphaFoldDB" id="A0A239LEY5"/>
<dbReference type="Gene3D" id="3.75.10.10">
    <property type="entry name" value="L-arginine/glycine Amidinotransferase, Chain A"/>
    <property type="match status" value="1"/>
</dbReference>
<gene>
    <name evidence="1" type="ORF">SAMN06296052_1419</name>
</gene>
<dbReference type="RefSeq" id="WP_089321826.1">
    <property type="nucleotide sequence ID" value="NZ_FZOQ01000041.1"/>
</dbReference>
<sequence>MQQLEKKHKPRDYPKIRELAEEVDQVISREGMRRRSVAISLLQEYADLPVHPRLVPSSDGAMEAIIFTLPAYAVVGANNPLWRAYQDLFLKLPTYTTLYLLVHETVKEEVQNWLEKYELMHRTMLQTAPERYEMTIWAEDEYEPVYEEKEGKFFMVQPHTNRRTGDERASYLIGQKFGWSRARVPVYFEGGNMLVGDDFLLVGANYAVDTYTDLREQLLPLQNFTVGKAISQLFQKYLDKERAIYFIGSTLQIPAERRRTFYRDGEEWQELFFMKNTESSAQPIFHIDMFISLAGRGEEGKYRVLVGDPRMAADSLQNDHDDLATPEVFDDIADLLTQLGFDVIRNPLPLVYVDDEAERVRKWYFATSNNALVEVKANDEKTVWLPSYGHGNWQELEKTDQENKAIWQQLGFNVILLENFHPFAEHNGAVHCIKKYLKRGRVGE</sequence>
<dbReference type="SUPFAM" id="SSF55909">
    <property type="entry name" value="Pentein"/>
    <property type="match status" value="1"/>
</dbReference>
<dbReference type="Proteomes" id="UP000198432">
    <property type="component" value="Unassembled WGS sequence"/>
</dbReference>
<proteinExistence type="predicted"/>
<accession>A0A239LEY5</accession>
<dbReference type="OrthoDB" id="3650527at2"/>
<organism evidence="1 2">
    <name type="scientific">Pontibacter ummariensis</name>
    <dbReference type="NCBI Taxonomy" id="1610492"/>
    <lineage>
        <taxon>Bacteria</taxon>
        <taxon>Pseudomonadati</taxon>
        <taxon>Bacteroidota</taxon>
        <taxon>Cytophagia</taxon>
        <taxon>Cytophagales</taxon>
        <taxon>Hymenobacteraceae</taxon>
        <taxon>Pontibacter</taxon>
    </lineage>
</organism>
<name>A0A239LEY5_9BACT</name>
<keyword evidence="2" id="KW-1185">Reference proteome</keyword>
<dbReference type="EMBL" id="FZOQ01000041">
    <property type="protein sequence ID" value="SNT29197.1"/>
    <property type="molecule type" value="Genomic_DNA"/>
</dbReference>
<evidence type="ECO:0000313" key="1">
    <source>
        <dbReference type="EMBL" id="SNT29197.1"/>
    </source>
</evidence>
<reference evidence="2" key="1">
    <citation type="submission" date="2017-06" db="EMBL/GenBank/DDBJ databases">
        <authorList>
            <person name="Varghese N."/>
            <person name="Submissions S."/>
        </authorList>
    </citation>
    <scope>NUCLEOTIDE SEQUENCE [LARGE SCALE GENOMIC DNA]</scope>
    <source>
        <strain evidence="2">NKM1</strain>
    </source>
</reference>
<evidence type="ECO:0000313" key="2">
    <source>
        <dbReference type="Proteomes" id="UP000198432"/>
    </source>
</evidence>
<protein>
    <submittedName>
        <fullName evidence="1">Uncharacterized protein</fullName>
    </submittedName>
</protein>